<sequence>MYLASEPPKGVKGVPALVFLDNGQVSHVEGAKAIEEK</sequence>
<protein>
    <recommendedName>
        <fullName evidence="3">Thioredoxin-like fold domain-containing protein</fullName>
    </recommendedName>
</protein>
<gene>
    <name evidence="1" type="ORF">MOHU_15720</name>
</gene>
<accession>A0A2T0AR31</accession>
<evidence type="ECO:0008006" key="3">
    <source>
        <dbReference type="Google" id="ProtNLM"/>
    </source>
</evidence>
<organism evidence="1 2">
    <name type="scientific">Neomoorella humiferrea</name>
    <dbReference type="NCBI Taxonomy" id="676965"/>
    <lineage>
        <taxon>Bacteria</taxon>
        <taxon>Bacillati</taxon>
        <taxon>Bacillota</taxon>
        <taxon>Clostridia</taxon>
        <taxon>Neomoorellales</taxon>
        <taxon>Neomoorellaceae</taxon>
        <taxon>Neomoorella</taxon>
    </lineage>
</organism>
<dbReference type="Proteomes" id="UP000238415">
    <property type="component" value="Unassembled WGS sequence"/>
</dbReference>
<name>A0A2T0AR31_9FIRM</name>
<comment type="caution">
    <text evidence="1">The sequence shown here is derived from an EMBL/GenBank/DDBJ whole genome shotgun (WGS) entry which is preliminary data.</text>
</comment>
<reference evidence="1 2" key="1">
    <citation type="submission" date="2018-03" db="EMBL/GenBank/DDBJ databases">
        <title>Genome sequence of Moorella humiferrea DSM 23265.</title>
        <authorList>
            <person name="Poehlein A."/>
            <person name="Daniel R."/>
        </authorList>
    </citation>
    <scope>NUCLEOTIDE SEQUENCE [LARGE SCALE GENOMIC DNA]</scope>
    <source>
        <strain evidence="1 2">DSM 23265</strain>
    </source>
</reference>
<dbReference type="AlphaFoldDB" id="A0A2T0AR31"/>
<proteinExistence type="predicted"/>
<evidence type="ECO:0000313" key="2">
    <source>
        <dbReference type="Proteomes" id="UP000238415"/>
    </source>
</evidence>
<keyword evidence="2" id="KW-1185">Reference proteome</keyword>
<dbReference type="EMBL" id="PVXM01000031">
    <property type="protein sequence ID" value="PRR71940.1"/>
    <property type="molecule type" value="Genomic_DNA"/>
</dbReference>
<evidence type="ECO:0000313" key="1">
    <source>
        <dbReference type="EMBL" id="PRR71940.1"/>
    </source>
</evidence>